<feature type="binding site" evidence="9">
    <location>
        <begin position="333"/>
        <end position="336"/>
    </location>
    <ligand>
        <name>ATP</name>
        <dbReference type="ChEBI" id="CHEBI:30616"/>
    </ligand>
</feature>
<dbReference type="PROSITE" id="PS50862">
    <property type="entry name" value="AA_TRNA_LIGASE_II"/>
    <property type="match status" value="1"/>
</dbReference>
<dbReference type="GO" id="GO:0005524">
    <property type="term" value="F:ATP binding"/>
    <property type="evidence" value="ECO:0007669"/>
    <property type="project" value="UniProtKB-KW"/>
</dbReference>
<evidence type="ECO:0000256" key="1">
    <source>
        <dbReference type="ARBA" id="ARBA00010728"/>
    </source>
</evidence>
<feature type="binding site" evidence="8">
    <location>
        <position position="216"/>
    </location>
    <ligand>
        <name>L-serine</name>
        <dbReference type="ChEBI" id="CHEBI:33384"/>
    </ligand>
</feature>
<keyword evidence="12" id="KW-1185">Reference proteome</keyword>
<feature type="site" description="Important for serine binding" evidence="8">
    <location>
        <position position="368"/>
    </location>
</feature>
<dbReference type="AlphaFoldDB" id="A0ABD2NHS5"/>
<comment type="caution">
    <text evidence="11">The sequence shown here is derived from an EMBL/GenBank/DDBJ whole genome shotgun (WGS) entry which is preliminary data.</text>
</comment>
<keyword evidence="6" id="KW-0030">Aminoacyl-tRNA synthetase</keyword>
<comment type="similarity">
    <text evidence="1">Belongs to the class-II aminoacyl-tRNA synthetase family. Type-1 seryl-tRNA synthetase subfamily.</text>
</comment>
<feature type="domain" description="Aminoacyl-transfer RNA synthetases class-II family profile" evidence="10">
    <location>
        <begin position="154"/>
        <end position="393"/>
    </location>
</feature>
<evidence type="ECO:0000256" key="8">
    <source>
        <dbReference type="PIRSR" id="PIRSR001529-1"/>
    </source>
</evidence>
<evidence type="ECO:0000313" key="12">
    <source>
        <dbReference type="Proteomes" id="UP001516400"/>
    </source>
</evidence>
<dbReference type="SUPFAM" id="SSF55681">
    <property type="entry name" value="Class II aaRS and biotin synthetases"/>
    <property type="match status" value="1"/>
</dbReference>
<feature type="binding site" evidence="8">
    <location>
        <position position="269"/>
    </location>
    <ligand>
        <name>L-serine</name>
        <dbReference type="ChEBI" id="CHEBI:33384"/>
    </ligand>
</feature>
<evidence type="ECO:0000256" key="7">
    <source>
        <dbReference type="ARBA" id="ARBA00031113"/>
    </source>
</evidence>
<dbReference type="NCBIfam" id="TIGR00414">
    <property type="entry name" value="serS"/>
    <property type="match status" value="1"/>
</dbReference>
<accession>A0ABD2NHS5</accession>
<dbReference type="InterPro" id="IPR002314">
    <property type="entry name" value="aa-tRNA-synt_IIb"/>
</dbReference>
<dbReference type="Gene3D" id="3.30.930.10">
    <property type="entry name" value="Bira Bifunctional Protein, Domain 2"/>
    <property type="match status" value="1"/>
</dbReference>
<dbReference type="PANTHER" id="PTHR11778">
    <property type="entry name" value="SERYL-TRNA SYNTHETASE"/>
    <property type="match status" value="1"/>
</dbReference>
<dbReference type="PIRSF" id="PIRSF001529">
    <property type="entry name" value="Ser-tRNA-synth_IIa"/>
    <property type="match status" value="1"/>
</dbReference>
<reference evidence="11 12" key="1">
    <citation type="journal article" date="2021" name="BMC Biol.">
        <title>Horizontally acquired antibacterial genes associated with adaptive radiation of ladybird beetles.</title>
        <authorList>
            <person name="Li H.S."/>
            <person name="Tang X.F."/>
            <person name="Huang Y.H."/>
            <person name="Xu Z.Y."/>
            <person name="Chen M.L."/>
            <person name="Du X.Y."/>
            <person name="Qiu B.Y."/>
            <person name="Chen P.T."/>
            <person name="Zhang W."/>
            <person name="Slipinski A."/>
            <person name="Escalona H.E."/>
            <person name="Waterhouse R.M."/>
            <person name="Zwick A."/>
            <person name="Pang H."/>
        </authorList>
    </citation>
    <scope>NUCLEOTIDE SEQUENCE [LARGE SCALE GENOMIC DNA]</scope>
    <source>
        <strain evidence="11">SYSU2018</strain>
    </source>
</reference>
<dbReference type="InterPro" id="IPR006195">
    <property type="entry name" value="aa-tRNA-synth_II"/>
</dbReference>
<dbReference type="Pfam" id="PF00587">
    <property type="entry name" value="tRNA-synt_2b"/>
    <property type="match status" value="1"/>
</dbReference>
<organism evidence="11 12">
    <name type="scientific">Cryptolaemus montrouzieri</name>
    <dbReference type="NCBI Taxonomy" id="559131"/>
    <lineage>
        <taxon>Eukaryota</taxon>
        <taxon>Metazoa</taxon>
        <taxon>Ecdysozoa</taxon>
        <taxon>Arthropoda</taxon>
        <taxon>Hexapoda</taxon>
        <taxon>Insecta</taxon>
        <taxon>Pterygota</taxon>
        <taxon>Neoptera</taxon>
        <taxon>Endopterygota</taxon>
        <taxon>Coleoptera</taxon>
        <taxon>Polyphaga</taxon>
        <taxon>Cucujiformia</taxon>
        <taxon>Coccinelloidea</taxon>
        <taxon>Coccinellidae</taxon>
        <taxon>Scymninae</taxon>
        <taxon>Scymnini</taxon>
        <taxon>Cryptolaemus</taxon>
    </lineage>
</organism>
<dbReference type="Proteomes" id="UP001516400">
    <property type="component" value="Unassembled WGS sequence"/>
</dbReference>
<evidence type="ECO:0000256" key="2">
    <source>
        <dbReference type="ARBA" id="ARBA00012840"/>
    </source>
</evidence>
<proteinExistence type="inferred from homology"/>
<feature type="binding site" evidence="8">
    <location>
        <position position="247"/>
    </location>
    <ligand>
        <name>L-serine</name>
        <dbReference type="ChEBI" id="CHEBI:33384"/>
    </ligand>
</feature>
<dbReference type="EC" id="6.1.1.11" evidence="2"/>
<sequence>MLSTLKINKCLLKTGTYLRNLHSRLNDFDIEYFCNSQNLKEIEENINRRKGIGDINLVYKLYNKYISSTSEEIKSELESKLISELWKLPNRTHPLVLERNESKLMKYIGEKKTFLHKPLHCQEIVKRLNLVRSDQLGNFSGSKSYYVLGEFANLDRALVQYAVRGLLDNNFDLISVPDIIPRSLVENCGLITAGTRNQIFFLNSNLHQGDMCLSGTAEMALAGMYQNHIFEKKELPIKLAAVSRCYRAETSNLAEERGLYRVHEFTKVEMFLIVTPEQSDTYLEYVRDIQEKIFTPLDLHMQILDMPPHELGAPAYRKYDIEAWLPGRGIYGEISSCSNCTDYQSRRLGIKYREENGEVKFVHTLNGTAAAIPRLLIALTETGQTEKGVIQIPKVLQKYMLGQESIKKQSRIPQLKLMKNKK</sequence>
<gene>
    <name evidence="11" type="ORF">HHI36_013258</name>
</gene>
<evidence type="ECO:0000256" key="6">
    <source>
        <dbReference type="ARBA" id="ARBA00023146"/>
    </source>
</evidence>
<evidence type="ECO:0000256" key="5">
    <source>
        <dbReference type="ARBA" id="ARBA00022840"/>
    </source>
</evidence>
<dbReference type="InterPro" id="IPR045864">
    <property type="entry name" value="aa-tRNA-synth_II/BPL/LPL"/>
</dbReference>
<feature type="binding site" evidence="9">
    <location>
        <begin position="247"/>
        <end position="249"/>
    </location>
    <ligand>
        <name>ATP</name>
        <dbReference type="ChEBI" id="CHEBI:30616"/>
    </ligand>
</feature>
<evidence type="ECO:0000256" key="9">
    <source>
        <dbReference type="PIRSR" id="PIRSR001529-2"/>
    </source>
</evidence>
<keyword evidence="4" id="KW-0547">Nucleotide-binding</keyword>
<dbReference type="GO" id="GO:0004828">
    <property type="term" value="F:serine-tRNA ligase activity"/>
    <property type="evidence" value="ECO:0007669"/>
    <property type="project" value="UniProtKB-EC"/>
</dbReference>
<evidence type="ECO:0000256" key="4">
    <source>
        <dbReference type="ARBA" id="ARBA00022741"/>
    </source>
</evidence>
<keyword evidence="5 9" id="KW-0067">ATP-binding</keyword>
<keyword evidence="3" id="KW-0436">Ligase</keyword>
<evidence type="ECO:0000259" key="10">
    <source>
        <dbReference type="PROSITE" id="PS50862"/>
    </source>
</evidence>
<name>A0ABD2NHS5_9CUCU</name>
<protein>
    <recommendedName>
        <fullName evidence="2">serine--tRNA ligase</fullName>
        <ecNumber evidence="2">6.1.1.11</ecNumber>
    </recommendedName>
    <alternativeName>
        <fullName evidence="7">Seryl-tRNA synthetase</fullName>
    </alternativeName>
</protein>
<feature type="binding site" evidence="8">
    <location>
        <position position="366"/>
    </location>
    <ligand>
        <name>L-serine</name>
        <dbReference type="ChEBI" id="CHEBI:33384"/>
    </ligand>
</feature>
<dbReference type="PRINTS" id="PR00981">
    <property type="entry name" value="TRNASYNTHSER"/>
</dbReference>
<feature type="binding site" evidence="9">
    <location>
        <begin position="262"/>
        <end position="265"/>
    </location>
    <ligand>
        <name>ATP</name>
        <dbReference type="ChEBI" id="CHEBI:30616"/>
    </ligand>
</feature>
<dbReference type="InterPro" id="IPR002317">
    <property type="entry name" value="Ser-tRNA-ligase_type_1"/>
</dbReference>
<evidence type="ECO:0000313" key="11">
    <source>
        <dbReference type="EMBL" id="KAL3277917.1"/>
    </source>
</evidence>
<dbReference type="EMBL" id="JABFTP020000103">
    <property type="protein sequence ID" value="KAL3277917.1"/>
    <property type="molecule type" value="Genomic_DNA"/>
</dbReference>
<dbReference type="FunFam" id="3.30.930.10:FF:000078">
    <property type="entry name" value="Seryl-tRNA synthetase"/>
    <property type="match status" value="1"/>
</dbReference>
<evidence type="ECO:0000256" key="3">
    <source>
        <dbReference type="ARBA" id="ARBA00022598"/>
    </source>
</evidence>